<keyword evidence="6" id="KW-0620">Polyamine biosynthesis</keyword>
<comment type="caution">
    <text evidence="11">The sequence shown here is derived from an EMBL/GenBank/DDBJ whole genome shotgun (WGS) entry which is preliminary data.</text>
</comment>
<dbReference type="GO" id="GO:0008295">
    <property type="term" value="P:spermidine biosynthetic process"/>
    <property type="evidence" value="ECO:0007669"/>
    <property type="project" value="UniProtKB-KW"/>
</dbReference>
<reference evidence="11 12" key="1">
    <citation type="submission" date="2018-06" db="EMBL/GenBank/DDBJ databases">
        <title>Genomic Encyclopedia of Archaeal and Bacterial Type Strains, Phase II (KMG-II): from individual species to whole genera.</title>
        <authorList>
            <person name="Goeker M."/>
        </authorList>
    </citation>
    <scope>NUCLEOTIDE SEQUENCE [LARGE SCALE GENOMIC DNA]</scope>
    <source>
        <strain evidence="11 12">ATCC BAA-1881</strain>
    </source>
</reference>
<keyword evidence="7" id="KW-0865">Zymogen</keyword>
<evidence type="ECO:0000256" key="2">
    <source>
        <dbReference type="ARBA" id="ARBA00022691"/>
    </source>
</evidence>
<sequence length="118" mass="13214">MTTPPVGLHILSELYDCERVGKIDKQTLSEKVAQLVRENQLTQIGALYHEFEGGGITAVIPLAESHIALHTWPELAYVTLEVYVCNYTRDNSNAARNVHQAIAELFAPGRMQTHELTR</sequence>
<evidence type="ECO:0000313" key="12">
    <source>
        <dbReference type="Proteomes" id="UP000248806"/>
    </source>
</evidence>
<evidence type="ECO:0000256" key="8">
    <source>
        <dbReference type="ARBA" id="ARBA00023239"/>
    </source>
</evidence>
<accession>A0A326TZV1</accession>
<dbReference type="InterPro" id="IPR016067">
    <property type="entry name" value="S-AdoMet_deCO2ase_core"/>
</dbReference>
<dbReference type="EMBL" id="QKUF01000033">
    <property type="protein sequence ID" value="PZW22428.1"/>
    <property type="molecule type" value="Genomic_DNA"/>
</dbReference>
<keyword evidence="9" id="KW-0704">Schiff base</keyword>
<keyword evidence="12" id="KW-1185">Reference proteome</keyword>
<proteinExistence type="predicted"/>
<dbReference type="NCBIfam" id="TIGR03330">
    <property type="entry name" value="SAM_DCase_Bsu"/>
    <property type="match status" value="1"/>
</dbReference>
<evidence type="ECO:0000313" key="11">
    <source>
        <dbReference type="EMBL" id="PZW22428.1"/>
    </source>
</evidence>
<evidence type="ECO:0000256" key="6">
    <source>
        <dbReference type="ARBA" id="ARBA00023115"/>
    </source>
</evidence>
<dbReference type="AlphaFoldDB" id="A0A326TZV1"/>
<dbReference type="PANTHER" id="PTHR33866">
    <property type="entry name" value="S-ADENOSYLMETHIONINE DECARBOXYLASE PROENZYME"/>
    <property type="match status" value="1"/>
</dbReference>
<name>A0A326TZV1_THEHA</name>
<dbReference type="GO" id="GO:0004014">
    <property type="term" value="F:adenosylmethionine decarboxylase activity"/>
    <property type="evidence" value="ECO:0007669"/>
    <property type="project" value="InterPro"/>
</dbReference>
<evidence type="ECO:0000256" key="9">
    <source>
        <dbReference type="ARBA" id="ARBA00023270"/>
    </source>
</evidence>
<evidence type="ECO:0000256" key="3">
    <source>
        <dbReference type="ARBA" id="ARBA00022793"/>
    </source>
</evidence>
<keyword evidence="8" id="KW-0456">Lyase</keyword>
<dbReference type="Gene3D" id="3.60.90.10">
    <property type="entry name" value="S-adenosylmethionine decarboxylase"/>
    <property type="match status" value="1"/>
</dbReference>
<evidence type="ECO:0000256" key="5">
    <source>
        <dbReference type="ARBA" id="ARBA00023066"/>
    </source>
</evidence>
<dbReference type="Pfam" id="PF02675">
    <property type="entry name" value="AdoMet_dc"/>
    <property type="match status" value="1"/>
</dbReference>
<comment type="cofactor">
    <cofactor evidence="1">
        <name>pyruvate</name>
        <dbReference type="ChEBI" id="CHEBI:15361"/>
    </cofactor>
</comment>
<dbReference type="PANTHER" id="PTHR33866:SF2">
    <property type="entry name" value="S-ADENOSYLMETHIONINE DECARBOXYLASE PROENZYME"/>
    <property type="match status" value="1"/>
</dbReference>
<dbReference type="GO" id="GO:0005829">
    <property type="term" value="C:cytosol"/>
    <property type="evidence" value="ECO:0007669"/>
    <property type="project" value="TreeGrafter"/>
</dbReference>
<keyword evidence="10" id="KW-0670">Pyruvate</keyword>
<keyword evidence="5" id="KW-0745">Spermidine biosynthesis</keyword>
<dbReference type="InterPro" id="IPR017716">
    <property type="entry name" value="S-AdoMet_deCOase_pro-enz"/>
</dbReference>
<evidence type="ECO:0000256" key="4">
    <source>
        <dbReference type="ARBA" id="ARBA00022813"/>
    </source>
</evidence>
<organism evidence="11 12">
    <name type="scientific">Thermosporothrix hazakensis</name>
    <dbReference type="NCBI Taxonomy" id="644383"/>
    <lineage>
        <taxon>Bacteria</taxon>
        <taxon>Bacillati</taxon>
        <taxon>Chloroflexota</taxon>
        <taxon>Ktedonobacteria</taxon>
        <taxon>Ktedonobacterales</taxon>
        <taxon>Thermosporotrichaceae</taxon>
        <taxon>Thermosporothrix</taxon>
    </lineage>
</organism>
<keyword evidence="4" id="KW-0068">Autocatalytic cleavage</keyword>
<dbReference type="RefSeq" id="WP_111325703.1">
    <property type="nucleotide sequence ID" value="NZ_BIFX01000001.1"/>
</dbReference>
<dbReference type="OrthoDB" id="9793120at2"/>
<dbReference type="SUPFAM" id="SSF56276">
    <property type="entry name" value="S-adenosylmethionine decarboxylase"/>
    <property type="match status" value="1"/>
</dbReference>
<keyword evidence="2" id="KW-0949">S-adenosyl-L-methionine</keyword>
<evidence type="ECO:0000256" key="10">
    <source>
        <dbReference type="ARBA" id="ARBA00023317"/>
    </source>
</evidence>
<gene>
    <name evidence="11" type="ORF">EI42_05450</name>
</gene>
<dbReference type="Proteomes" id="UP000248806">
    <property type="component" value="Unassembled WGS sequence"/>
</dbReference>
<evidence type="ECO:0000256" key="1">
    <source>
        <dbReference type="ARBA" id="ARBA00001928"/>
    </source>
</evidence>
<keyword evidence="3" id="KW-0210">Decarboxylase</keyword>
<dbReference type="InterPro" id="IPR003826">
    <property type="entry name" value="AdoMetDC_fam_prok"/>
</dbReference>
<evidence type="ECO:0000256" key="7">
    <source>
        <dbReference type="ARBA" id="ARBA00023145"/>
    </source>
</evidence>
<protein>
    <submittedName>
        <fullName evidence="11">S-adenosylmethionine decarboxylase</fullName>
    </submittedName>
</protein>